<dbReference type="OrthoDB" id="9781701at2"/>
<organism evidence="2 3">
    <name type="scientific">Helicobacter brantae</name>
    <dbReference type="NCBI Taxonomy" id="375927"/>
    <lineage>
        <taxon>Bacteria</taxon>
        <taxon>Pseudomonadati</taxon>
        <taxon>Campylobacterota</taxon>
        <taxon>Epsilonproteobacteria</taxon>
        <taxon>Campylobacterales</taxon>
        <taxon>Helicobacteraceae</taxon>
        <taxon>Helicobacter</taxon>
    </lineage>
</organism>
<dbReference type="RefSeq" id="WP_115568773.1">
    <property type="nucleotide sequence ID" value="NZ_NXLV01000001.1"/>
</dbReference>
<dbReference type="SUPFAM" id="SSF51269">
    <property type="entry name" value="AFP III-like domain"/>
    <property type="match status" value="1"/>
</dbReference>
<dbReference type="SUPFAM" id="SSF51569">
    <property type="entry name" value="Aldolase"/>
    <property type="match status" value="1"/>
</dbReference>
<keyword evidence="3" id="KW-1185">Reference proteome</keyword>
<gene>
    <name evidence="2" type="primary">neuB</name>
    <name evidence="2" type="ORF">CQA58_00630</name>
</gene>
<proteinExistence type="predicted"/>
<dbReference type="GO" id="GO:0047444">
    <property type="term" value="F:N-acylneuraminate-9-phosphate synthase activity"/>
    <property type="evidence" value="ECO:0007669"/>
    <property type="project" value="TreeGrafter"/>
</dbReference>
<dbReference type="InterPro" id="IPR013974">
    <property type="entry name" value="SAF"/>
</dbReference>
<dbReference type="Gene3D" id="3.90.1210.10">
    <property type="entry name" value="Antifreeze-like/N-acetylneuraminic acid synthase C-terminal domain"/>
    <property type="match status" value="1"/>
</dbReference>
<dbReference type="NCBIfam" id="TIGR03569">
    <property type="entry name" value="NeuB_NnaB"/>
    <property type="match status" value="1"/>
</dbReference>
<dbReference type="InterPro" id="IPR057736">
    <property type="entry name" value="SAF_PseI/NeuA/NeuB"/>
</dbReference>
<dbReference type="InterPro" id="IPR013132">
    <property type="entry name" value="PseI/NeuA/B-like_N"/>
</dbReference>
<evidence type="ECO:0000313" key="3">
    <source>
        <dbReference type="Proteomes" id="UP000257045"/>
    </source>
</evidence>
<comment type="caution">
    <text evidence="2">The sequence shown here is derived from an EMBL/GenBank/DDBJ whole genome shotgun (WGS) entry which is preliminary data.</text>
</comment>
<dbReference type="InterPro" id="IPR051690">
    <property type="entry name" value="PseI-like"/>
</dbReference>
<dbReference type="PANTHER" id="PTHR42966:SF1">
    <property type="entry name" value="SIALIC ACID SYNTHASE"/>
    <property type="match status" value="1"/>
</dbReference>
<accession>A0A3D8J3Z4</accession>
<dbReference type="Pfam" id="PF08666">
    <property type="entry name" value="SAF"/>
    <property type="match status" value="1"/>
</dbReference>
<dbReference type="PANTHER" id="PTHR42966">
    <property type="entry name" value="N-ACETYLNEURAMINATE SYNTHASE"/>
    <property type="match status" value="1"/>
</dbReference>
<dbReference type="InterPro" id="IPR020007">
    <property type="entry name" value="NeuB/NeuA"/>
</dbReference>
<sequence length="337" mass="37867">MQSKVFIIAEAGINHNGNLELAKQMIDVAKDLKVDAIKFQTGKSKNVISRFAPKAQYQIENTNNSQESQLEMDEKYDFQDDSVWPILKDYCDKKNILFLSSPFDFESIELLDKLGMQTFKIPSGEITNLPYLRKIGKLDKKIILSTGMSNLGEIETAISILTDAGTKRENITILHCNTEYPTPMQDVNLRAMQTIANAFHLPVGYSDHTQGIHIPIAAVAMGAKVIEKHFTLDKNMEGPDHKASLEPHELKEMIGCIREIEIALGNGIKQESKSEKENKKVVRKSIVANRAIKAGEVFSEENLYVKRPANGLSPMEWDNVIGKIAKKDFDEDECIEL</sequence>
<dbReference type="Pfam" id="PF03102">
    <property type="entry name" value="NeuB"/>
    <property type="match status" value="1"/>
</dbReference>
<dbReference type="EMBL" id="NXLV01000001">
    <property type="protein sequence ID" value="RDU72143.1"/>
    <property type="molecule type" value="Genomic_DNA"/>
</dbReference>
<name>A0A3D8J3Z4_9HELI</name>
<dbReference type="PROSITE" id="PS50844">
    <property type="entry name" value="AFP_LIKE"/>
    <property type="match status" value="1"/>
</dbReference>
<dbReference type="InterPro" id="IPR036732">
    <property type="entry name" value="AFP_Neu5c_C_sf"/>
</dbReference>
<dbReference type="Proteomes" id="UP000257045">
    <property type="component" value="Unassembled WGS sequence"/>
</dbReference>
<dbReference type="GO" id="GO:0016051">
    <property type="term" value="P:carbohydrate biosynthetic process"/>
    <property type="evidence" value="ECO:0007669"/>
    <property type="project" value="InterPro"/>
</dbReference>
<evidence type="ECO:0000313" key="2">
    <source>
        <dbReference type="EMBL" id="RDU72143.1"/>
    </source>
</evidence>
<dbReference type="SMART" id="SM00858">
    <property type="entry name" value="SAF"/>
    <property type="match status" value="1"/>
</dbReference>
<dbReference type="Gene3D" id="3.20.20.70">
    <property type="entry name" value="Aldolase class I"/>
    <property type="match status" value="1"/>
</dbReference>
<dbReference type="InterPro" id="IPR013785">
    <property type="entry name" value="Aldolase_TIM"/>
</dbReference>
<feature type="domain" description="AFP-like" evidence="1">
    <location>
        <begin position="285"/>
        <end position="337"/>
    </location>
</feature>
<dbReference type="AlphaFoldDB" id="A0A3D8J3Z4"/>
<evidence type="ECO:0000259" key="1">
    <source>
        <dbReference type="PROSITE" id="PS50844"/>
    </source>
</evidence>
<dbReference type="InterPro" id="IPR006190">
    <property type="entry name" value="SAF_AFP_Neu5Ac"/>
</dbReference>
<reference evidence="2 3" key="1">
    <citation type="submission" date="2018-04" db="EMBL/GenBank/DDBJ databases">
        <title>Novel Campyloabacter and Helicobacter Species and Strains.</title>
        <authorList>
            <person name="Mannion A.J."/>
            <person name="Shen Z."/>
            <person name="Fox J.G."/>
        </authorList>
    </citation>
    <scope>NUCLEOTIDE SEQUENCE [LARGE SCALE GENOMIC DNA]</scope>
    <source>
        <strain evidence="2 3">MIT 04-9366</strain>
    </source>
</reference>
<protein>
    <submittedName>
        <fullName evidence="2">N-acetylneuraminate synthase</fullName>
    </submittedName>
</protein>
<dbReference type="CDD" id="cd11615">
    <property type="entry name" value="SAF_NeuB_like"/>
    <property type="match status" value="1"/>
</dbReference>